<organism evidence="2 3">
    <name type="scientific">Drosophila ananassae</name>
    <name type="common">Fruit fly</name>
    <dbReference type="NCBI Taxonomy" id="7217"/>
    <lineage>
        <taxon>Eukaryota</taxon>
        <taxon>Metazoa</taxon>
        <taxon>Ecdysozoa</taxon>
        <taxon>Arthropoda</taxon>
        <taxon>Hexapoda</taxon>
        <taxon>Insecta</taxon>
        <taxon>Pterygota</taxon>
        <taxon>Neoptera</taxon>
        <taxon>Endopterygota</taxon>
        <taxon>Diptera</taxon>
        <taxon>Brachycera</taxon>
        <taxon>Muscomorpha</taxon>
        <taxon>Ephydroidea</taxon>
        <taxon>Drosophilidae</taxon>
        <taxon>Drosophila</taxon>
        <taxon>Sophophora</taxon>
    </lineage>
</organism>
<feature type="compositionally biased region" description="Polar residues" evidence="1">
    <location>
        <begin position="230"/>
        <end position="251"/>
    </location>
</feature>
<sequence>MPFVKCSSKCSDLDLVLDLALEVVRHWWRVGLGFDVDVVITCIFLTIEAQEHRDICQRMDARCLSQETRIGKSNDITKVFNQKCHRRIQNWQAVSRFFTCLGVAVLAQERLAMCRRMALRCQNRQTRNGRSNDVTRVFNQQCRSRIRNWRDISRCELGRATCQSCKKGPGAGTPYHTLPMHHTPSATAATTAENDTSTTNHSQTSCSTSHSKSSSTSTTSSHDHNSTATKPHSSSRNSQAQTPWPRTQEAL</sequence>
<protein>
    <submittedName>
        <fullName evidence="2">Uncharacterized protein</fullName>
    </submittedName>
</protein>
<dbReference type="Pfam" id="PF02448">
    <property type="entry name" value="L71"/>
    <property type="match status" value="2"/>
</dbReference>
<dbReference type="Proteomes" id="UP000007801">
    <property type="component" value="Unassembled WGS sequence"/>
</dbReference>
<dbReference type="EMBL" id="CH902618">
    <property type="protein sequence ID" value="EDV40167.2"/>
    <property type="molecule type" value="Genomic_DNA"/>
</dbReference>
<evidence type="ECO:0000313" key="2">
    <source>
        <dbReference type="EMBL" id="EDV40167.2"/>
    </source>
</evidence>
<dbReference type="AlphaFoldDB" id="B3MAB6"/>
<reference evidence="2 3" key="1">
    <citation type="journal article" date="2007" name="Nature">
        <title>Evolution of genes and genomes on the Drosophila phylogeny.</title>
        <authorList>
            <consortium name="Drosophila 12 Genomes Consortium"/>
            <person name="Clark A.G."/>
            <person name="Eisen M.B."/>
            <person name="Smith D.R."/>
            <person name="Bergman C.M."/>
            <person name="Oliver B."/>
            <person name="Markow T.A."/>
            <person name="Kaufman T.C."/>
            <person name="Kellis M."/>
            <person name="Gelbart W."/>
            <person name="Iyer V.N."/>
            <person name="Pollard D.A."/>
            <person name="Sackton T.B."/>
            <person name="Larracuente A.M."/>
            <person name="Singh N.D."/>
            <person name="Abad J.P."/>
            <person name="Abt D.N."/>
            <person name="Adryan B."/>
            <person name="Aguade M."/>
            <person name="Akashi H."/>
            <person name="Anderson W.W."/>
            <person name="Aquadro C.F."/>
            <person name="Ardell D.H."/>
            <person name="Arguello R."/>
            <person name="Artieri C.G."/>
            <person name="Barbash D.A."/>
            <person name="Barker D."/>
            <person name="Barsanti P."/>
            <person name="Batterham P."/>
            <person name="Batzoglou S."/>
            <person name="Begun D."/>
            <person name="Bhutkar A."/>
            <person name="Blanco E."/>
            <person name="Bosak S.A."/>
            <person name="Bradley R.K."/>
            <person name="Brand A.D."/>
            <person name="Brent M.R."/>
            <person name="Brooks A.N."/>
            <person name="Brown R.H."/>
            <person name="Butlin R.K."/>
            <person name="Caggese C."/>
            <person name="Calvi B.R."/>
            <person name="Bernardo de Carvalho A."/>
            <person name="Caspi A."/>
            <person name="Castrezana S."/>
            <person name="Celniker S.E."/>
            <person name="Chang J.L."/>
            <person name="Chapple C."/>
            <person name="Chatterji S."/>
            <person name="Chinwalla A."/>
            <person name="Civetta A."/>
            <person name="Clifton S.W."/>
            <person name="Comeron J.M."/>
            <person name="Costello J.C."/>
            <person name="Coyne J.A."/>
            <person name="Daub J."/>
            <person name="David R.G."/>
            <person name="Delcher A.L."/>
            <person name="Delehaunty K."/>
            <person name="Do C.B."/>
            <person name="Ebling H."/>
            <person name="Edwards K."/>
            <person name="Eickbush T."/>
            <person name="Evans J.D."/>
            <person name="Filipski A."/>
            <person name="Findeiss S."/>
            <person name="Freyhult E."/>
            <person name="Fulton L."/>
            <person name="Fulton R."/>
            <person name="Garcia A.C."/>
            <person name="Gardiner A."/>
            <person name="Garfield D.A."/>
            <person name="Garvin B.E."/>
            <person name="Gibson G."/>
            <person name="Gilbert D."/>
            <person name="Gnerre S."/>
            <person name="Godfrey J."/>
            <person name="Good R."/>
            <person name="Gotea V."/>
            <person name="Gravely B."/>
            <person name="Greenberg A.J."/>
            <person name="Griffiths-Jones S."/>
            <person name="Gross S."/>
            <person name="Guigo R."/>
            <person name="Gustafson E.A."/>
            <person name="Haerty W."/>
            <person name="Hahn M.W."/>
            <person name="Halligan D.L."/>
            <person name="Halpern A.L."/>
            <person name="Halter G.M."/>
            <person name="Han M.V."/>
            <person name="Heger A."/>
            <person name="Hillier L."/>
            <person name="Hinrichs A.S."/>
            <person name="Holmes I."/>
            <person name="Hoskins R.A."/>
            <person name="Hubisz M.J."/>
            <person name="Hultmark D."/>
            <person name="Huntley M.A."/>
            <person name="Jaffe D.B."/>
            <person name="Jagadeeshan S."/>
            <person name="Jeck W.R."/>
            <person name="Johnson J."/>
            <person name="Jones C.D."/>
            <person name="Jordan W.C."/>
            <person name="Karpen G.H."/>
            <person name="Kataoka E."/>
            <person name="Keightley P.D."/>
            <person name="Kheradpour P."/>
            <person name="Kirkness E.F."/>
            <person name="Koerich L.B."/>
            <person name="Kristiansen K."/>
            <person name="Kudrna D."/>
            <person name="Kulathinal R.J."/>
            <person name="Kumar S."/>
            <person name="Kwok R."/>
            <person name="Lander E."/>
            <person name="Langley C.H."/>
            <person name="Lapoint R."/>
            <person name="Lazzaro B.P."/>
            <person name="Lee S.J."/>
            <person name="Levesque L."/>
            <person name="Li R."/>
            <person name="Lin C.F."/>
            <person name="Lin M.F."/>
            <person name="Lindblad-Toh K."/>
            <person name="Llopart A."/>
            <person name="Long M."/>
            <person name="Low L."/>
            <person name="Lozovsky E."/>
            <person name="Lu J."/>
            <person name="Luo M."/>
            <person name="Machado C.A."/>
            <person name="Makalowski W."/>
            <person name="Marzo M."/>
            <person name="Matsuda M."/>
            <person name="Matzkin L."/>
            <person name="McAllister B."/>
            <person name="McBride C.S."/>
            <person name="McKernan B."/>
            <person name="McKernan K."/>
            <person name="Mendez-Lago M."/>
            <person name="Minx P."/>
            <person name="Mollenhauer M.U."/>
            <person name="Montooth K."/>
            <person name="Mount S.M."/>
            <person name="Mu X."/>
            <person name="Myers E."/>
            <person name="Negre B."/>
            <person name="Newfeld S."/>
            <person name="Nielsen R."/>
            <person name="Noor M.A."/>
            <person name="O'Grady P."/>
            <person name="Pachter L."/>
            <person name="Papaceit M."/>
            <person name="Parisi M.J."/>
            <person name="Parisi M."/>
            <person name="Parts L."/>
            <person name="Pedersen J.S."/>
            <person name="Pesole G."/>
            <person name="Phillippy A.M."/>
            <person name="Ponting C.P."/>
            <person name="Pop M."/>
            <person name="Porcelli D."/>
            <person name="Powell J.R."/>
            <person name="Prohaska S."/>
            <person name="Pruitt K."/>
            <person name="Puig M."/>
            <person name="Quesneville H."/>
            <person name="Ram K.R."/>
            <person name="Rand D."/>
            <person name="Rasmussen M.D."/>
            <person name="Reed L.K."/>
            <person name="Reenan R."/>
            <person name="Reily A."/>
            <person name="Remington K.A."/>
            <person name="Rieger T.T."/>
            <person name="Ritchie M.G."/>
            <person name="Robin C."/>
            <person name="Rogers Y.H."/>
            <person name="Rohde C."/>
            <person name="Rozas J."/>
            <person name="Rubenfield M.J."/>
            <person name="Ruiz A."/>
            <person name="Russo S."/>
            <person name="Salzberg S.L."/>
            <person name="Sanchez-Gracia A."/>
            <person name="Saranga D.J."/>
            <person name="Sato H."/>
            <person name="Schaeffer S.W."/>
            <person name="Schatz M.C."/>
            <person name="Schlenke T."/>
            <person name="Schwartz R."/>
            <person name="Segarra C."/>
            <person name="Singh R.S."/>
            <person name="Sirot L."/>
            <person name="Sirota M."/>
            <person name="Sisneros N.B."/>
            <person name="Smith C.D."/>
            <person name="Smith T.F."/>
            <person name="Spieth J."/>
            <person name="Stage D.E."/>
            <person name="Stark A."/>
            <person name="Stephan W."/>
            <person name="Strausberg R.L."/>
            <person name="Strempel S."/>
            <person name="Sturgill D."/>
            <person name="Sutton G."/>
            <person name="Sutton G.G."/>
            <person name="Tao W."/>
            <person name="Teichmann S."/>
            <person name="Tobari Y.N."/>
            <person name="Tomimura Y."/>
            <person name="Tsolas J.M."/>
            <person name="Valente V.L."/>
            <person name="Venter E."/>
            <person name="Venter J.C."/>
            <person name="Vicario S."/>
            <person name="Vieira F.G."/>
            <person name="Vilella A.J."/>
            <person name="Villasante A."/>
            <person name="Walenz B."/>
            <person name="Wang J."/>
            <person name="Wasserman M."/>
            <person name="Watts T."/>
            <person name="Wilson D."/>
            <person name="Wilson R.K."/>
            <person name="Wing R.A."/>
            <person name="Wolfner M.F."/>
            <person name="Wong A."/>
            <person name="Wong G.K."/>
            <person name="Wu C.I."/>
            <person name="Wu G."/>
            <person name="Yamamoto D."/>
            <person name="Yang H.P."/>
            <person name="Yang S.P."/>
            <person name="Yorke J.A."/>
            <person name="Yoshida K."/>
            <person name="Zdobnov E."/>
            <person name="Zhang P."/>
            <person name="Zhang Y."/>
            <person name="Zimin A.V."/>
            <person name="Baldwin J."/>
            <person name="Abdouelleil A."/>
            <person name="Abdulkadir J."/>
            <person name="Abebe A."/>
            <person name="Abera B."/>
            <person name="Abreu J."/>
            <person name="Acer S.C."/>
            <person name="Aftuck L."/>
            <person name="Alexander A."/>
            <person name="An P."/>
            <person name="Anderson E."/>
            <person name="Anderson S."/>
            <person name="Arachi H."/>
            <person name="Azer M."/>
            <person name="Bachantsang P."/>
            <person name="Barry A."/>
            <person name="Bayul T."/>
            <person name="Berlin A."/>
            <person name="Bessette D."/>
            <person name="Bloom T."/>
            <person name="Blye J."/>
            <person name="Boguslavskiy L."/>
            <person name="Bonnet C."/>
            <person name="Boukhgalter B."/>
            <person name="Bourzgui I."/>
            <person name="Brown A."/>
            <person name="Cahill P."/>
            <person name="Channer S."/>
            <person name="Cheshatsang Y."/>
            <person name="Chuda L."/>
            <person name="Citroen M."/>
            <person name="Collymore A."/>
            <person name="Cooke P."/>
            <person name="Costello M."/>
            <person name="D'Aco K."/>
            <person name="Daza R."/>
            <person name="De Haan G."/>
            <person name="DeGray S."/>
            <person name="DeMaso C."/>
            <person name="Dhargay N."/>
            <person name="Dooley K."/>
            <person name="Dooley E."/>
            <person name="Doricent M."/>
            <person name="Dorje P."/>
            <person name="Dorjee K."/>
            <person name="Dupes A."/>
            <person name="Elong R."/>
            <person name="Falk J."/>
            <person name="Farina A."/>
            <person name="Faro S."/>
            <person name="Ferguson D."/>
            <person name="Fisher S."/>
            <person name="Foley C.D."/>
            <person name="Franke A."/>
            <person name="Friedrich D."/>
            <person name="Gadbois L."/>
            <person name="Gearin G."/>
            <person name="Gearin C.R."/>
            <person name="Giannoukos G."/>
            <person name="Goode T."/>
            <person name="Graham J."/>
            <person name="Grandbois E."/>
            <person name="Grewal S."/>
            <person name="Gyaltsen K."/>
            <person name="Hafez N."/>
            <person name="Hagos B."/>
            <person name="Hall J."/>
            <person name="Henson C."/>
            <person name="Hollinger A."/>
            <person name="Honan T."/>
            <person name="Huard M.D."/>
            <person name="Hughes L."/>
            <person name="Hurhula B."/>
            <person name="Husby M.E."/>
            <person name="Kamat A."/>
            <person name="Kanga B."/>
            <person name="Kashin S."/>
            <person name="Khazanovich D."/>
            <person name="Kisner P."/>
            <person name="Lance K."/>
            <person name="Lara M."/>
            <person name="Lee W."/>
            <person name="Lennon N."/>
            <person name="Letendre F."/>
            <person name="LeVine R."/>
            <person name="Lipovsky A."/>
            <person name="Liu X."/>
            <person name="Liu J."/>
            <person name="Liu S."/>
            <person name="Lokyitsang T."/>
            <person name="Lokyitsang Y."/>
            <person name="Lubonja R."/>
            <person name="Lui A."/>
            <person name="MacDonald P."/>
            <person name="Magnisalis V."/>
            <person name="Maru K."/>
            <person name="Matthews C."/>
            <person name="McCusker W."/>
            <person name="McDonough S."/>
            <person name="Mehta T."/>
            <person name="Meldrim J."/>
            <person name="Meneus L."/>
            <person name="Mihai O."/>
            <person name="Mihalev A."/>
            <person name="Mihova T."/>
            <person name="Mittelman R."/>
            <person name="Mlenga V."/>
            <person name="Montmayeur A."/>
            <person name="Mulrain L."/>
            <person name="Navidi A."/>
            <person name="Naylor J."/>
            <person name="Negash T."/>
            <person name="Nguyen T."/>
            <person name="Nguyen N."/>
            <person name="Nicol R."/>
            <person name="Norbu C."/>
            <person name="Norbu N."/>
            <person name="Novod N."/>
            <person name="O'Neill B."/>
            <person name="Osman S."/>
            <person name="Markiewicz E."/>
            <person name="Oyono O.L."/>
            <person name="Patti C."/>
            <person name="Phunkhang P."/>
            <person name="Pierre F."/>
            <person name="Priest M."/>
            <person name="Raghuraman S."/>
            <person name="Rege F."/>
            <person name="Reyes R."/>
            <person name="Rise C."/>
            <person name="Rogov P."/>
            <person name="Ross K."/>
            <person name="Ryan E."/>
            <person name="Settipalli S."/>
            <person name="Shea T."/>
            <person name="Sherpa N."/>
            <person name="Shi L."/>
            <person name="Shih D."/>
            <person name="Sparrow T."/>
            <person name="Spaulding J."/>
            <person name="Stalker J."/>
            <person name="Stange-Thomann N."/>
            <person name="Stavropoulos S."/>
            <person name="Stone C."/>
            <person name="Strader C."/>
            <person name="Tesfaye S."/>
            <person name="Thomson T."/>
            <person name="Thoulutsang Y."/>
            <person name="Thoulutsang D."/>
            <person name="Topham K."/>
            <person name="Topping I."/>
            <person name="Tsamla T."/>
            <person name="Vassiliev H."/>
            <person name="Vo A."/>
            <person name="Wangchuk T."/>
            <person name="Wangdi T."/>
            <person name="Weiand M."/>
            <person name="Wilkinson J."/>
            <person name="Wilson A."/>
            <person name="Yadav S."/>
            <person name="Young G."/>
            <person name="Yu Q."/>
            <person name="Zembek L."/>
            <person name="Zhong D."/>
            <person name="Zimmer A."/>
            <person name="Zwirko Z."/>
            <person name="Jaffe D.B."/>
            <person name="Alvarez P."/>
            <person name="Brockman W."/>
            <person name="Butler J."/>
            <person name="Chin C."/>
            <person name="Gnerre S."/>
            <person name="Grabherr M."/>
            <person name="Kleber M."/>
            <person name="Mauceli E."/>
            <person name="MacCallum I."/>
        </authorList>
    </citation>
    <scope>NUCLEOTIDE SEQUENCE [LARGE SCALE GENOMIC DNA]</scope>
    <source>
        <strain evidence="3">Tucson 14024-0371.13</strain>
    </source>
</reference>
<dbReference type="OrthoDB" id="7981046at2759"/>
<accession>B3MAB6</accession>
<evidence type="ECO:0000313" key="3">
    <source>
        <dbReference type="Proteomes" id="UP000007801"/>
    </source>
</evidence>
<dbReference type="InterPro" id="IPR003475">
    <property type="entry name" value="Insect_Unk"/>
</dbReference>
<feature type="region of interest" description="Disordered" evidence="1">
    <location>
        <begin position="173"/>
        <end position="251"/>
    </location>
</feature>
<feature type="compositionally biased region" description="Low complexity" evidence="1">
    <location>
        <begin position="186"/>
        <end position="220"/>
    </location>
</feature>
<keyword evidence="3" id="KW-1185">Reference proteome</keyword>
<dbReference type="InParanoid" id="B3MAB6"/>
<name>B3MAB6_DROAN</name>
<evidence type="ECO:0000256" key="1">
    <source>
        <dbReference type="SAM" id="MobiDB-lite"/>
    </source>
</evidence>
<dbReference type="HOGENOM" id="CLU_1476629_0_0_1"/>
<dbReference type="eggNOG" id="ENOG502T6ZI">
    <property type="taxonomic scope" value="Eukaryota"/>
</dbReference>
<gene>
    <name evidence="2" type="primary">Dana\GF10383</name>
    <name evidence="2" type="synonym">dana_GLEANR_10338</name>
    <name evidence="2" type="ORF">GF10383</name>
</gene>
<proteinExistence type="predicted"/>
<dbReference type="STRING" id="7217.B3MAB6"/>